<reference evidence="2 3" key="1">
    <citation type="submission" date="2020-02" db="EMBL/GenBank/DDBJ databases">
        <authorList>
            <person name="Ferguson B K."/>
        </authorList>
    </citation>
    <scope>NUCLEOTIDE SEQUENCE [LARGE SCALE GENOMIC DNA]</scope>
</reference>
<name>A0A6H5H4X3_9HEMI</name>
<gene>
    <name evidence="2" type="ORF">NTEN_LOCUS17271</name>
</gene>
<protein>
    <submittedName>
        <fullName evidence="2">Uncharacterized protein</fullName>
    </submittedName>
</protein>
<dbReference type="AlphaFoldDB" id="A0A6H5H4X3"/>
<keyword evidence="1" id="KW-1133">Transmembrane helix</keyword>
<evidence type="ECO:0000313" key="2">
    <source>
        <dbReference type="EMBL" id="CAB0012548.1"/>
    </source>
</evidence>
<keyword evidence="1" id="KW-0472">Membrane</keyword>
<keyword evidence="3" id="KW-1185">Reference proteome</keyword>
<sequence length="63" mass="7256">MEVLCVIYAPLVSNKICRTFLPFRSTILYNLMDDVSACFLTPLTTLLSVLPIFYRSLNLKNIR</sequence>
<feature type="transmembrane region" description="Helical" evidence="1">
    <location>
        <begin position="34"/>
        <end position="54"/>
    </location>
</feature>
<feature type="non-terminal residue" evidence="2">
    <location>
        <position position="63"/>
    </location>
</feature>
<proteinExistence type="predicted"/>
<dbReference type="Proteomes" id="UP000479000">
    <property type="component" value="Unassembled WGS sequence"/>
</dbReference>
<evidence type="ECO:0000313" key="3">
    <source>
        <dbReference type="Proteomes" id="UP000479000"/>
    </source>
</evidence>
<organism evidence="2 3">
    <name type="scientific">Nesidiocoris tenuis</name>
    <dbReference type="NCBI Taxonomy" id="355587"/>
    <lineage>
        <taxon>Eukaryota</taxon>
        <taxon>Metazoa</taxon>
        <taxon>Ecdysozoa</taxon>
        <taxon>Arthropoda</taxon>
        <taxon>Hexapoda</taxon>
        <taxon>Insecta</taxon>
        <taxon>Pterygota</taxon>
        <taxon>Neoptera</taxon>
        <taxon>Paraneoptera</taxon>
        <taxon>Hemiptera</taxon>
        <taxon>Heteroptera</taxon>
        <taxon>Panheteroptera</taxon>
        <taxon>Cimicomorpha</taxon>
        <taxon>Miridae</taxon>
        <taxon>Dicyphina</taxon>
        <taxon>Nesidiocoris</taxon>
    </lineage>
</organism>
<keyword evidence="1" id="KW-0812">Transmembrane</keyword>
<evidence type="ECO:0000256" key="1">
    <source>
        <dbReference type="SAM" id="Phobius"/>
    </source>
</evidence>
<dbReference type="EMBL" id="CADCXU010025529">
    <property type="protein sequence ID" value="CAB0012548.1"/>
    <property type="molecule type" value="Genomic_DNA"/>
</dbReference>
<accession>A0A6H5H4X3</accession>